<evidence type="ECO:0000313" key="1">
    <source>
        <dbReference type="EMBL" id="AXK79232.1"/>
    </source>
</evidence>
<proteinExistence type="predicted"/>
<protein>
    <recommendedName>
        <fullName evidence="3">Photoactive yellow protein</fullName>
    </recommendedName>
</protein>
<dbReference type="AlphaFoldDB" id="A0A345ZQN5"/>
<accession>A0A345ZQN5</accession>
<dbReference type="SUPFAM" id="SSF55785">
    <property type="entry name" value="PYP-like sensor domain (PAS domain)"/>
    <property type="match status" value="1"/>
</dbReference>
<gene>
    <name evidence="1" type="ORF">DW352_01085</name>
</gene>
<organism evidence="1 2">
    <name type="scientific">Pseudolabrys taiwanensis</name>
    <dbReference type="NCBI Taxonomy" id="331696"/>
    <lineage>
        <taxon>Bacteria</taxon>
        <taxon>Pseudomonadati</taxon>
        <taxon>Pseudomonadota</taxon>
        <taxon>Alphaproteobacteria</taxon>
        <taxon>Hyphomicrobiales</taxon>
        <taxon>Xanthobacteraceae</taxon>
        <taxon>Pseudolabrys</taxon>
    </lineage>
</organism>
<dbReference type="KEGG" id="ptaw:DW352_01085"/>
<dbReference type="Proteomes" id="UP000254889">
    <property type="component" value="Chromosome"/>
</dbReference>
<reference evidence="1 2" key="1">
    <citation type="submission" date="2018-07" db="EMBL/GenBank/DDBJ databases">
        <authorList>
            <person name="Quirk P.G."/>
            <person name="Krulwich T.A."/>
        </authorList>
    </citation>
    <scope>NUCLEOTIDE SEQUENCE [LARGE SCALE GENOMIC DNA]</scope>
    <source>
        <strain evidence="1 2">CC-BB4</strain>
    </source>
</reference>
<keyword evidence="2" id="KW-1185">Reference proteome</keyword>
<dbReference type="InterPro" id="IPR000014">
    <property type="entry name" value="PAS"/>
</dbReference>
<evidence type="ECO:0000313" key="2">
    <source>
        <dbReference type="Proteomes" id="UP000254889"/>
    </source>
</evidence>
<evidence type="ECO:0008006" key="3">
    <source>
        <dbReference type="Google" id="ProtNLM"/>
    </source>
</evidence>
<dbReference type="InterPro" id="IPR035965">
    <property type="entry name" value="PAS-like_dom_sf"/>
</dbReference>
<sequence length="125" mass="14109">MAFASIDFNAPDLAKRIEQLSQYDLDRLPFGVILLDREGTITFYSETEARQSGYAGSAIGQNFFALSRASGGDDLRARVLKAREAGFVDLEFGWPNDYANPKRELRLRVQSSRQGGVWLFLERDL</sequence>
<dbReference type="EMBL" id="CP031417">
    <property type="protein sequence ID" value="AXK79232.1"/>
    <property type="molecule type" value="Genomic_DNA"/>
</dbReference>
<name>A0A345ZQN5_9HYPH</name>
<dbReference type="OrthoDB" id="329226at2"/>
<dbReference type="Gene3D" id="3.30.450.20">
    <property type="entry name" value="PAS domain"/>
    <property type="match status" value="1"/>
</dbReference>
<dbReference type="CDD" id="cd00130">
    <property type="entry name" value="PAS"/>
    <property type="match status" value="1"/>
</dbReference>
<dbReference type="RefSeq" id="WP_115687720.1">
    <property type="nucleotide sequence ID" value="NZ_CP031417.1"/>
</dbReference>